<dbReference type="AlphaFoldDB" id="A0A173MR97"/>
<reference evidence="3" key="1">
    <citation type="submission" date="2017-01" db="EMBL/GenBank/DDBJ databases">
        <authorList>
            <person name="Varghese N."/>
            <person name="Submissions S."/>
        </authorList>
    </citation>
    <scope>NUCLEOTIDE SEQUENCE [LARGE SCALE GENOMIC DNA]</scope>
    <source>
        <strain evidence="3">DSM 21054</strain>
    </source>
</reference>
<dbReference type="STRING" id="477680.SAMN05421788_1011334"/>
<dbReference type="KEGG" id="fln:FLA_5954"/>
<evidence type="ECO:0000313" key="3">
    <source>
        <dbReference type="Proteomes" id="UP000186917"/>
    </source>
</evidence>
<keyword evidence="3" id="KW-1185">Reference proteome</keyword>
<evidence type="ECO:0000256" key="1">
    <source>
        <dbReference type="SAM" id="Phobius"/>
    </source>
</evidence>
<dbReference type="RefSeq" id="WP_076376834.1">
    <property type="nucleotide sequence ID" value="NZ_AP017422.1"/>
</dbReference>
<name>A0A173MR97_9BACT</name>
<gene>
    <name evidence="2" type="ORF">SAMN05421788_1011334</name>
</gene>
<keyword evidence="1" id="KW-0472">Membrane</keyword>
<dbReference type="Proteomes" id="UP000186917">
    <property type="component" value="Unassembled WGS sequence"/>
</dbReference>
<evidence type="ECO:0000313" key="2">
    <source>
        <dbReference type="EMBL" id="SIS80751.1"/>
    </source>
</evidence>
<feature type="transmembrane region" description="Helical" evidence="1">
    <location>
        <begin position="129"/>
        <end position="153"/>
    </location>
</feature>
<keyword evidence="1" id="KW-1133">Transmembrane helix</keyword>
<keyword evidence="1" id="KW-0812">Transmembrane</keyword>
<feature type="transmembrane region" description="Helical" evidence="1">
    <location>
        <begin position="45"/>
        <end position="66"/>
    </location>
</feature>
<dbReference type="OrthoDB" id="677815at2"/>
<organism evidence="2 3">
    <name type="scientific">Filimonas lacunae</name>
    <dbReference type="NCBI Taxonomy" id="477680"/>
    <lineage>
        <taxon>Bacteria</taxon>
        <taxon>Pseudomonadati</taxon>
        <taxon>Bacteroidota</taxon>
        <taxon>Chitinophagia</taxon>
        <taxon>Chitinophagales</taxon>
        <taxon>Chitinophagaceae</taxon>
        <taxon>Filimonas</taxon>
    </lineage>
</organism>
<protein>
    <submittedName>
        <fullName evidence="2">Uncharacterized protein</fullName>
    </submittedName>
</protein>
<accession>A0A173MR97</accession>
<sequence length="170" mass="18947">MLTQTDIEKYFTAEKQTALAFIITGCVLLVFAVICWLALKTPAWKGAAIPAVAVGLLVIIAGYTVYNRSDEQRISNVYALSMNPDQLQQRELPRIEAVNKQFRYIHIAECILLLTGSIIIAANRNKPESSFWFGFGGALTLLTIILLVTDIFAAQRASQYTHQLKSLLQQ</sequence>
<proteinExistence type="predicted"/>
<dbReference type="EMBL" id="FTOR01000001">
    <property type="protein sequence ID" value="SIS80751.1"/>
    <property type="molecule type" value="Genomic_DNA"/>
</dbReference>
<feature type="transmembrane region" description="Helical" evidence="1">
    <location>
        <begin position="18"/>
        <end position="39"/>
    </location>
</feature>
<feature type="transmembrane region" description="Helical" evidence="1">
    <location>
        <begin position="104"/>
        <end position="123"/>
    </location>
</feature>